<dbReference type="PANTHER" id="PTHR11347">
    <property type="entry name" value="CYCLIC NUCLEOTIDE PHOSPHODIESTERASE"/>
    <property type="match status" value="1"/>
</dbReference>
<dbReference type="InterPro" id="IPR002073">
    <property type="entry name" value="PDEase_catalytic_dom"/>
</dbReference>
<gene>
    <name evidence="11" type="primary">Pde10a</name>
    <name evidence="11" type="ORF">FJT64_024819</name>
</gene>
<dbReference type="InterPro" id="IPR023174">
    <property type="entry name" value="PDEase_CS"/>
</dbReference>
<dbReference type="Pfam" id="PF01590">
    <property type="entry name" value="GAF"/>
    <property type="match status" value="1"/>
</dbReference>
<name>A0A6A4WDE3_AMPAM</name>
<organism evidence="11 12">
    <name type="scientific">Amphibalanus amphitrite</name>
    <name type="common">Striped barnacle</name>
    <name type="synonym">Balanus amphitrite</name>
    <dbReference type="NCBI Taxonomy" id="1232801"/>
    <lineage>
        <taxon>Eukaryota</taxon>
        <taxon>Metazoa</taxon>
        <taxon>Ecdysozoa</taxon>
        <taxon>Arthropoda</taxon>
        <taxon>Crustacea</taxon>
        <taxon>Multicrustacea</taxon>
        <taxon>Cirripedia</taxon>
        <taxon>Thoracica</taxon>
        <taxon>Thoracicalcarea</taxon>
        <taxon>Balanomorpha</taxon>
        <taxon>Balanoidea</taxon>
        <taxon>Balanidae</taxon>
        <taxon>Amphibalaninae</taxon>
        <taxon>Amphibalanus</taxon>
    </lineage>
</organism>
<dbReference type="InterPro" id="IPR023088">
    <property type="entry name" value="PDEase"/>
</dbReference>
<feature type="region of interest" description="Disordered" evidence="9">
    <location>
        <begin position="39"/>
        <end position="113"/>
    </location>
</feature>
<dbReference type="InterPro" id="IPR003018">
    <property type="entry name" value="GAF"/>
</dbReference>
<comment type="caution">
    <text evidence="11">The sequence shown here is derived from an EMBL/GenBank/DDBJ whole genome shotgun (WGS) entry which is preliminary data.</text>
</comment>
<feature type="active site" description="Proton donor" evidence="5">
    <location>
        <position position="657"/>
    </location>
</feature>
<evidence type="ECO:0000256" key="7">
    <source>
        <dbReference type="PIRSR" id="PIRSR623088-3"/>
    </source>
</evidence>
<accession>A0A6A4WDE3</accession>
<evidence type="ECO:0000259" key="10">
    <source>
        <dbReference type="PROSITE" id="PS51845"/>
    </source>
</evidence>
<feature type="binding site" evidence="6">
    <location>
        <position position="856"/>
    </location>
    <ligand>
        <name>AMP</name>
        <dbReference type="ChEBI" id="CHEBI:456215"/>
    </ligand>
</feature>
<dbReference type="InterPro" id="IPR029016">
    <property type="entry name" value="GAF-like_dom_sf"/>
</dbReference>
<feature type="region of interest" description="Disordered" evidence="9">
    <location>
        <begin position="904"/>
        <end position="938"/>
    </location>
</feature>
<keyword evidence="3 7" id="KW-0479">Metal-binding</keyword>
<evidence type="ECO:0000313" key="11">
    <source>
        <dbReference type="EMBL" id="KAF0303239.1"/>
    </source>
</evidence>
<feature type="binding site" evidence="7">
    <location>
        <position position="804"/>
    </location>
    <ligand>
        <name>Zn(2+)</name>
        <dbReference type="ChEBI" id="CHEBI:29105"/>
        <label>1</label>
    </ligand>
</feature>
<evidence type="ECO:0000313" key="12">
    <source>
        <dbReference type="Proteomes" id="UP000440578"/>
    </source>
</evidence>
<evidence type="ECO:0000256" key="5">
    <source>
        <dbReference type="PIRSR" id="PIRSR623088-1"/>
    </source>
</evidence>
<evidence type="ECO:0000256" key="3">
    <source>
        <dbReference type="ARBA" id="ARBA00022723"/>
    </source>
</evidence>
<feature type="compositionally biased region" description="Low complexity" evidence="9">
    <location>
        <begin position="919"/>
        <end position="938"/>
    </location>
</feature>
<evidence type="ECO:0000256" key="8">
    <source>
        <dbReference type="RuleBase" id="RU363067"/>
    </source>
</evidence>
<dbReference type="SMART" id="SM00471">
    <property type="entry name" value="HDc"/>
    <property type="match status" value="1"/>
</dbReference>
<dbReference type="PRINTS" id="PR00387">
    <property type="entry name" value="PDIESTERASE1"/>
</dbReference>
<keyword evidence="12" id="KW-1185">Reference proteome</keyword>
<dbReference type="GO" id="GO:0004114">
    <property type="term" value="F:3',5'-cyclic-nucleotide phosphodiesterase activity"/>
    <property type="evidence" value="ECO:0007669"/>
    <property type="project" value="InterPro"/>
</dbReference>
<dbReference type="Proteomes" id="UP000440578">
    <property type="component" value="Unassembled WGS sequence"/>
</dbReference>
<protein>
    <recommendedName>
        <fullName evidence="8">Phosphodiesterase</fullName>
        <ecNumber evidence="8">3.1.4.-</ecNumber>
    </recommendedName>
</protein>
<feature type="compositionally biased region" description="Basic and acidic residues" evidence="9">
    <location>
        <begin position="89"/>
        <end position="98"/>
    </location>
</feature>
<feature type="binding site" evidence="7">
    <location>
        <position position="696"/>
    </location>
    <ligand>
        <name>Zn(2+)</name>
        <dbReference type="ChEBI" id="CHEBI:29105"/>
        <label>2</label>
    </ligand>
</feature>
<dbReference type="InterPro" id="IPR036971">
    <property type="entry name" value="PDEase_catalytic_dom_sf"/>
</dbReference>
<keyword evidence="2" id="KW-0140">cGMP</keyword>
<dbReference type="Gene3D" id="1.10.1300.10">
    <property type="entry name" value="3'5'-cyclic nucleotide phosphodiesterase, catalytic domain"/>
    <property type="match status" value="1"/>
</dbReference>
<proteinExistence type="inferred from homology"/>
<dbReference type="AlphaFoldDB" id="A0A6A4WDE3"/>
<dbReference type="PROSITE" id="PS51845">
    <property type="entry name" value="PDEASE_I_2"/>
    <property type="match status" value="1"/>
</dbReference>
<evidence type="ECO:0000256" key="1">
    <source>
        <dbReference type="ARBA" id="ARBA00007648"/>
    </source>
</evidence>
<reference evidence="11 12" key="1">
    <citation type="submission" date="2019-07" db="EMBL/GenBank/DDBJ databases">
        <title>Draft genome assembly of a fouling barnacle, Amphibalanus amphitrite (Darwin, 1854): The first reference genome for Thecostraca.</title>
        <authorList>
            <person name="Kim W."/>
        </authorList>
    </citation>
    <scope>NUCLEOTIDE SEQUENCE [LARGE SCALE GENOMIC DNA]</scope>
    <source>
        <strain evidence="11">SNU_AA5</strain>
        <tissue evidence="11">Soma without cirri and trophi</tissue>
    </source>
</reference>
<feature type="binding site" evidence="7">
    <location>
        <position position="696"/>
    </location>
    <ligand>
        <name>Zn(2+)</name>
        <dbReference type="ChEBI" id="CHEBI:29105"/>
        <label>1</label>
    </ligand>
</feature>
<evidence type="ECO:0000256" key="4">
    <source>
        <dbReference type="ARBA" id="ARBA00022801"/>
    </source>
</evidence>
<dbReference type="EMBL" id="VIIS01000966">
    <property type="protein sequence ID" value="KAF0303239.1"/>
    <property type="molecule type" value="Genomic_DNA"/>
</dbReference>
<feature type="compositionally biased region" description="Low complexity" evidence="9">
    <location>
        <begin position="44"/>
        <end position="79"/>
    </location>
</feature>
<dbReference type="CDD" id="cd00077">
    <property type="entry name" value="HDc"/>
    <property type="match status" value="1"/>
</dbReference>
<feature type="binding site" evidence="7">
    <location>
        <position position="695"/>
    </location>
    <ligand>
        <name>Zn(2+)</name>
        <dbReference type="ChEBI" id="CHEBI:29105"/>
        <label>1</label>
    </ligand>
</feature>
<feature type="binding site" evidence="7">
    <location>
        <position position="661"/>
    </location>
    <ligand>
        <name>Zn(2+)</name>
        <dbReference type="ChEBI" id="CHEBI:29105"/>
        <label>1</label>
    </ligand>
</feature>
<dbReference type="SUPFAM" id="SSF55781">
    <property type="entry name" value="GAF domain-like"/>
    <property type="match status" value="2"/>
</dbReference>
<dbReference type="SUPFAM" id="SSF109604">
    <property type="entry name" value="HD-domain/PDEase-like"/>
    <property type="match status" value="1"/>
</dbReference>
<dbReference type="PROSITE" id="PS00126">
    <property type="entry name" value="PDEASE_I_1"/>
    <property type="match status" value="1"/>
</dbReference>
<dbReference type="SMART" id="SM00065">
    <property type="entry name" value="GAF"/>
    <property type="match status" value="2"/>
</dbReference>
<evidence type="ECO:0000256" key="6">
    <source>
        <dbReference type="PIRSR" id="PIRSR623088-2"/>
    </source>
</evidence>
<evidence type="ECO:0000256" key="9">
    <source>
        <dbReference type="SAM" id="MobiDB-lite"/>
    </source>
</evidence>
<dbReference type="GO" id="GO:0046872">
    <property type="term" value="F:metal ion binding"/>
    <property type="evidence" value="ECO:0007669"/>
    <property type="project" value="UniProtKB-KW"/>
</dbReference>
<dbReference type="Gene3D" id="3.30.450.40">
    <property type="match status" value="2"/>
</dbReference>
<dbReference type="GO" id="GO:0007165">
    <property type="term" value="P:signal transduction"/>
    <property type="evidence" value="ECO:0007669"/>
    <property type="project" value="InterPro"/>
</dbReference>
<feature type="binding site" evidence="6">
    <location>
        <position position="804"/>
    </location>
    <ligand>
        <name>AMP</name>
        <dbReference type="ChEBI" id="CHEBI:456215"/>
    </ligand>
</feature>
<feature type="domain" description="PDEase" evidence="10">
    <location>
        <begin position="580"/>
        <end position="899"/>
    </location>
</feature>
<evidence type="ECO:0000256" key="2">
    <source>
        <dbReference type="ARBA" id="ARBA00022535"/>
    </source>
</evidence>
<comment type="cofactor">
    <cofactor evidence="8">
        <name>a divalent metal cation</name>
        <dbReference type="ChEBI" id="CHEBI:60240"/>
    </cofactor>
    <text evidence="8">Binds 2 divalent metal cations per subunit. Site 1 may preferentially bind zinc ions, while site 2 has a preference for magnesium and/or manganese ions.</text>
</comment>
<dbReference type="EC" id="3.1.4.-" evidence="8"/>
<dbReference type="InterPro" id="IPR003607">
    <property type="entry name" value="HD/PDEase_dom"/>
</dbReference>
<feature type="binding site" evidence="6">
    <location>
        <begin position="657"/>
        <end position="661"/>
    </location>
    <ligand>
        <name>AMP</name>
        <dbReference type="ChEBI" id="CHEBI:456215"/>
    </ligand>
</feature>
<comment type="similarity">
    <text evidence="1 8">Belongs to the cyclic nucleotide phosphodiesterase family.</text>
</comment>
<keyword evidence="4 8" id="KW-0378">Hydrolase</keyword>
<feature type="binding site" evidence="6">
    <location>
        <position position="696"/>
    </location>
    <ligand>
        <name>AMP</name>
        <dbReference type="ChEBI" id="CHEBI:456215"/>
    </ligand>
</feature>
<sequence length="938" mass="103200">MYSRSKRGSNFLQESERSLLRSRRDTAWQNELASRSQLQAVFSSSRATEATRTGAAARTTGGPSAAAAPAAAGAQEGGPVTQRGSVADTVRRLSDPVRRKSSGLPDSQSGLLPSASMGPLASAGALCAPTCLDASCVAELLAEGGPVPVRFNAINEDDVVQFLNANPETISHYVKEYVDVPTIKGWLSAKSSGAVRTLVAPAGHHSTYGEAAAETLRRHLLDEASHPDHTPRLLHELARVAAVAVGADGFTLFLIDSKLNDLIEYTPGRDDFVQTKASIKIVDRETPSALAAATGESLTVESITCDKRFPHGFGPGVSEKDRSALVVPLPGLAVLELRRGVHHEPFEPGHLEAVNAILVWFNIAINRLQLSEVLQHQQELNSFLLEVASALSDEPFGQEALISKVMLQAKALVAAERVTFFAMDEEKHELYASLFDDGQTINGSPVLSKRHEIRFPAERGIAGHCARLGQVVNVQDAYSDPRFNAEVDRSTGYRSRSLLAVPVKAQHRLLGVLQVVNKLGKLDVDSLHPDADCFSETDEASLKMFGIYCSLALSFGALHERGQKKDNQLSVALDALEYHTTASPAELKKYMEQPLPASIPDSFDTFRWAPEPSHDLSRLYLHMYFDLLGEGACGGAPERVVTFTTTVIKSYRRVAYHNATHAFMVAHTMYNILKRNTNVFSRLELLSLLVACICHDIDHRGYSNTYAKAATPLGGLYKASVMENHHFATAAALLQRPGHDILAGLTAADRKEVLDLMYEAIIATDLAVYFQVRPKLESAMAGQFNMHQTEHRRWFCSVMMTACDLSAVCKAPEVVLEHTLELYVEFHEQGDNEKKRGTTPDPMMDRTKALNLPNDQINFIKYICMPAYELISKGLPNTNEMLVNVKWTLEYWADLRTKDPSVWKPYASWPKPEHHETRLQLPRRQSSRSPSPARPSAK</sequence>
<dbReference type="Pfam" id="PF00233">
    <property type="entry name" value="PDEase_I"/>
    <property type="match status" value="1"/>
</dbReference>
<dbReference type="OrthoDB" id="74705at2759"/>